<sequence>MRPLHSTDGARAPLFDRLIDETPSVTAEPIPRIAIDIEALARSIEREVRMLLNTRCPLRESEVDYGARTVIDYGLVDLNAFFTDSVEDKRRLASHVARTIAAYEPRLASVNVTIGGLHRETRVLEVEVSGEMRYGTVTQPIAFPVRIAPPGEEGDEQGEAGETAR</sequence>
<dbReference type="InterPro" id="IPR053176">
    <property type="entry name" value="T6SS_TssE1-like"/>
</dbReference>
<dbReference type="Pfam" id="PF04965">
    <property type="entry name" value="GPW_gp25"/>
    <property type="match status" value="1"/>
</dbReference>
<dbReference type="RefSeq" id="WP_210681957.1">
    <property type="nucleotide sequence ID" value="NZ_JAGMWN010000004.1"/>
</dbReference>
<dbReference type="Gene3D" id="3.10.450.40">
    <property type="match status" value="1"/>
</dbReference>
<evidence type="ECO:0000313" key="4">
    <source>
        <dbReference type="Proteomes" id="UP000672602"/>
    </source>
</evidence>
<name>A0A8J7V129_9PROT</name>
<dbReference type="SUPFAM" id="SSF160719">
    <property type="entry name" value="gpW/gp25-like"/>
    <property type="match status" value="1"/>
</dbReference>
<gene>
    <name evidence="3" type="primary">tssE</name>
    <name evidence="3" type="ORF">KAJ83_10155</name>
</gene>
<dbReference type="AlphaFoldDB" id="A0A8J7V129"/>
<dbReference type="InterPro" id="IPR017737">
    <property type="entry name" value="TssE1-like"/>
</dbReference>
<evidence type="ECO:0000313" key="3">
    <source>
        <dbReference type="EMBL" id="MBP5857371.1"/>
    </source>
</evidence>
<feature type="domain" description="IraD/Gp25-like" evidence="2">
    <location>
        <begin position="40"/>
        <end position="133"/>
    </location>
</feature>
<keyword evidence="4" id="KW-1185">Reference proteome</keyword>
<evidence type="ECO:0000256" key="1">
    <source>
        <dbReference type="SAM" id="MobiDB-lite"/>
    </source>
</evidence>
<organism evidence="3 4">
    <name type="scientific">Marivibrio halodurans</name>
    <dbReference type="NCBI Taxonomy" id="2039722"/>
    <lineage>
        <taxon>Bacteria</taxon>
        <taxon>Pseudomonadati</taxon>
        <taxon>Pseudomonadota</taxon>
        <taxon>Alphaproteobacteria</taxon>
        <taxon>Rhodospirillales</taxon>
        <taxon>Rhodospirillaceae</taxon>
        <taxon>Marivibrio</taxon>
    </lineage>
</organism>
<dbReference type="EMBL" id="JAGMWN010000004">
    <property type="protein sequence ID" value="MBP5857371.1"/>
    <property type="molecule type" value="Genomic_DNA"/>
</dbReference>
<accession>A0A8J7V129</accession>
<dbReference type="InterPro" id="IPR007048">
    <property type="entry name" value="IraD/Gp25-like"/>
</dbReference>
<comment type="caution">
    <text evidence="3">The sequence shown here is derived from an EMBL/GenBank/DDBJ whole genome shotgun (WGS) entry which is preliminary data.</text>
</comment>
<dbReference type="Proteomes" id="UP000672602">
    <property type="component" value="Unassembled WGS sequence"/>
</dbReference>
<protein>
    <submittedName>
        <fullName evidence="3">Type VI secretion system baseplate subunit TssE</fullName>
    </submittedName>
</protein>
<dbReference type="PANTHER" id="PTHR38595:SF2">
    <property type="entry name" value="TYPE VI SECRETION SYSTEM BASEPLATE SUBUNIT TSSE"/>
    <property type="match status" value="1"/>
</dbReference>
<dbReference type="NCBIfam" id="TIGR03357">
    <property type="entry name" value="VI_zyme"/>
    <property type="match status" value="1"/>
</dbReference>
<evidence type="ECO:0000259" key="2">
    <source>
        <dbReference type="Pfam" id="PF04965"/>
    </source>
</evidence>
<proteinExistence type="predicted"/>
<dbReference type="PANTHER" id="PTHR38595">
    <property type="entry name" value="CYTOPLASMIC PROTEIN-RELATED"/>
    <property type="match status" value="1"/>
</dbReference>
<feature type="region of interest" description="Disordered" evidence="1">
    <location>
        <begin position="146"/>
        <end position="165"/>
    </location>
</feature>
<reference evidence="3" key="1">
    <citation type="submission" date="2021-04" db="EMBL/GenBank/DDBJ databases">
        <authorList>
            <person name="Zhang D.-C."/>
        </authorList>
    </citation>
    <scope>NUCLEOTIDE SEQUENCE</scope>
    <source>
        <strain evidence="3">CGMCC 1.15697</strain>
    </source>
</reference>